<evidence type="ECO:0000256" key="5">
    <source>
        <dbReference type="ARBA" id="ARBA00022679"/>
    </source>
</evidence>
<dbReference type="GO" id="GO:0046872">
    <property type="term" value="F:metal ion binding"/>
    <property type="evidence" value="ECO:0007669"/>
    <property type="project" value="UniProtKB-KW"/>
</dbReference>
<evidence type="ECO:0000256" key="3">
    <source>
        <dbReference type="ARBA" id="ARBA00001964"/>
    </source>
</evidence>
<dbReference type="GO" id="GO:0005829">
    <property type="term" value="C:cytosol"/>
    <property type="evidence" value="ECO:0007669"/>
    <property type="project" value="TreeGrafter"/>
</dbReference>
<dbReference type="EMBL" id="JAYKXP010000041">
    <property type="protein sequence ID" value="KAK7039018.1"/>
    <property type="molecule type" value="Genomic_DNA"/>
</dbReference>
<dbReference type="Gene3D" id="3.40.50.920">
    <property type="match status" value="1"/>
</dbReference>
<dbReference type="Gene3D" id="3.40.50.970">
    <property type="match status" value="2"/>
</dbReference>
<evidence type="ECO:0000256" key="6">
    <source>
        <dbReference type="ARBA" id="ARBA00022723"/>
    </source>
</evidence>
<keyword evidence="8" id="KW-0786">Thiamine pyrophosphate</keyword>
<comment type="cofactor">
    <cofactor evidence="2">
        <name>Mg(2+)</name>
        <dbReference type="ChEBI" id="CHEBI:18420"/>
    </cofactor>
</comment>
<comment type="cofactor">
    <cofactor evidence="3">
        <name>thiamine diphosphate</name>
        <dbReference type="ChEBI" id="CHEBI:58937"/>
    </cofactor>
</comment>
<evidence type="ECO:0000256" key="7">
    <source>
        <dbReference type="ARBA" id="ARBA00022842"/>
    </source>
</evidence>
<comment type="caution">
    <text evidence="10">The sequence shown here is derived from an EMBL/GenBank/DDBJ whole genome shotgun (WGS) entry which is preliminary data.</text>
</comment>
<evidence type="ECO:0000256" key="8">
    <source>
        <dbReference type="ARBA" id="ARBA00023052"/>
    </source>
</evidence>
<evidence type="ECO:0000256" key="4">
    <source>
        <dbReference type="ARBA" id="ARBA00007131"/>
    </source>
</evidence>
<dbReference type="InterPro" id="IPR049557">
    <property type="entry name" value="Transketolase_CS"/>
</dbReference>
<dbReference type="SMART" id="SM00861">
    <property type="entry name" value="Transket_pyr"/>
    <property type="match status" value="1"/>
</dbReference>
<dbReference type="Pfam" id="PF02779">
    <property type="entry name" value="Transket_pyr"/>
    <property type="match status" value="1"/>
</dbReference>
<organism evidence="10 11">
    <name type="scientific">Paramarasmius palmivorus</name>
    <dbReference type="NCBI Taxonomy" id="297713"/>
    <lineage>
        <taxon>Eukaryota</taxon>
        <taxon>Fungi</taxon>
        <taxon>Dikarya</taxon>
        <taxon>Basidiomycota</taxon>
        <taxon>Agaricomycotina</taxon>
        <taxon>Agaricomycetes</taxon>
        <taxon>Agaricomycetidae</taxon>
        <taxon>Agaricales</taxon>
        <taxon>Marasmiineae</taxon>
        <taxon>Marasmiaceae</taxon>
        <taxon>Paramarasmius</taxon>
    </lineage>
</organism>
<keyword evidence="11" id="KW-1185">Reference proteome</keyword>
<gene>
    <name evidence="10" type="ORF">VNI00_010410</name>
</gene>
<evidence type="ECO:0000256" key="1">
    <source>
        <dbReference type="ARBA" id="ARBA00001941"/>
    </source>
</evidence>
<keyword evidence="7" id="KW-0460">Magnesium</keyword>
<dbReference type="GO" id="GO:0005634">
    <property type="term" value="C:nucleus"/>
    <property type="evidence" value="ECO:0007669"/>
    <property type="project" value="TreeGrafter"/>
</dbReference>
<accession>A0AAW0CLG4</accession>
<dbReference type="Proteomes" id="UP001383192">
    <property type="component" value="Unassembled WGS sequence"/>
</dbReference>
<dbReference type="PANTHER" id="PTHR43522:SF6">
    <property type="entry name" value="TRANSKETOLASE-LIKE PYRIMIDINE-BINDING DOMAIN-CONTAINING PROTEIN-RELATED"/>
    <property type="match status" value="1"/>
</dbReference>
<protein>
    <recommendedName>
        <fullName evidence="9">Transketolase-like pyrimidine-binding domain-containing protein</fullName>
    </recommendedName>
</protein>
<sequence>MADSNLVVSTIRCLVADLVQQYKGGHPGTAMGAAPIGVSLWRDVMRYNPKDPLWFNRDRFVLSVGHACLLQYIMLHLTGYPVWTLAELKRYHSRDFQTSRAAGHPEIEHEVGIEVTTGPLGQGIANSVGLAIASKQLAAQYNRPGFEGLVDNTIWCMTGDGCLQEGVGQEGSMSPLCLSCMLANNYLSAISVAGHLGLDNLVLVYDANKITVDGGIDLCFTEDIPLRFKAAHWNVIIVDQKPTATVDAQISAITDALNRARQHKGQPTLVVIETIIGHGSKKADTCLTHGQALGDDDVAHVKEQLGFSPTEKFVVPQQVYDHFSGIPAKGAAVQKEWDELAARYAEAYPTEYAELQRRLSGRLPEGWRDLLPKKEELPTAPQPTRKSSGIVIQTLAPKFPDFVAGSADLMESTFVNWKGMVDFQKPESGLGDYSGHQIRYGIREHSMAAIANGLAAYFPQPPGRDGGGILPIFSTFFMFMGYALPAIRMAALQRLRTIAVSTHDSIGIGEDGPTHQPIALPSFFRALPNCRLWRPADAEETMAAWIDAISWTRGPKHHVSGQAAVNGNSSHGNTTGQGGPTILCLSRQPVALLDGSSRQKAWRGAYTIWESSSSIPHLVLIGTGAEVGLAVKVASELASDSFHVRVVSAPCLSVFDLQPAAYRKETIPSAQSLVVAIEAWGSYGWARYAHASVTMQGFGHSGPQADLFEFFGFGVDNVKKVVEEWVGRYSDEKGNVVVPSVGDFEELLEDFVLGSA</sequence>
<dbReference type="CDD" id="cd07033">
    <property type="entry name" value="TPP_PYR_DXS_TK_like"/>
    <property type="match status" value="1"/>
</dbReference>
<dbReference type="SUPFAM" id="SSF52922">
    <property type="entry name" value="TK C-terminal domain-like"/>
    <property type="match status" value="1"/>
</dbReference>
<evidence type="ECO:0000313" key="11">
    <source>
        <dbReference type="Proteomes" id="UP001383192"/>
    </source>
</evidence>
<name>A0AAW0CLG4_9AGAR</name>
<dbReference type="AlphaFoldDB" id="A0AAW0CLG4"/>
<dbReference type="SUPFAM" id="SSF52518">
    <property type="entry name" value="Thiamin diphosphate-binding fold (THDP-binding)"/>
    <property type="match status" value="2"/>
</dbReference>
<reference evidence="10 11" key="1">
    <citation type="submission" date="2024-01" db="EMBL/GenBank/DDBJ databases">
        <title>A draft genome for a cacao thread blight-causing isolate of Paramarasmius palmivorus.</title>
        <authorList>
            <person name="Baruah I.K."/>
            <person name="Bukari Y."/>
            <person name="Amoako-Attah I."/>
            <person name="Meinhardt L.W."/>
            <person name="Bailey B.A."/>
            <person name="Cohen S.P."/>
        </authorList>
    </citation>
    <scope>NUCLEOTIDE SEQUENCE [LARGE SCALE GENOMIC DNA]</scope>
    <source>
        <strain evidence="10 11">GH-12</strain>
    </source>
</reference>
<dbReference type="Pfam" id="PF22613">
    <property type="entry name" value="Transketolase_C_1"/>
    <property type="match status" value="1"/>
</dbReference>
<dbReference type="Pfam" id="PF00456">
    <property type="entry name" value="Transketolase_N"/>
    <property type="match status" value="1"/>
</dbReference>
<feature type="domain" description="Transketolase-like pyrimidine-binding" evidence="9">
    <location>
        <begin position="382"/>
        <end position="592"/>
    </location>
</feature>
<dbReference type="PROSITE" id="PS00801">
    <property type="entry name" value="TRANSKETOLASE_1"/>
    <property type="match status" value="1"/>
</dbReference>
<dbReference type="InterPro" id="IPR029061">
    <property type="entry name" value="THDP-binding"/>
</dbReference>
<comment type="similarity">
    <text evidence="4">Belongs to the transketolase family.</text>
</comment>
<evidence type="ECO:0000313" key="10">
    <source>
        <dbReference type="EMBL" id="KAK7039018.1"/>
    </source>
</evidence>
<dbReference type="InterPro" id="IPR009014">
    <property type="entry name" value="Transketo_C/PFOR_II"/>
</dbReference>
<dbReference type="PROSITE" id="PS00802">
    <property type="entry name" value="TRANSKETOLASE_2"/>
    <property type="match status" value="1"/>
</dbReference>
<dbReference type="GO" id="GO:0004802">
    <property type="term" value="F:transketolase activity"/>
    <property type="evidence" value="ECO:0007669"/>
    <property type="project" value="TreeGrafter"/>
</dbReference>
<proteinExistence type="inferred from homology"/>
<dbReference type="FunFam" id="3.40.50.970:FF:000004">
    <property type="entry name" value="Transketolase"/>
    <property type="match status" value="1"/>
</dbReference>
<dbReference type="CDD" id="cd02012">
    <property type="entry name" value="TPP_TK"/>
    <property type="match status" value="1"/>
</dbReference>
<dbReference type="InterPro" id="IPR020826">
    <property type="entry name" value="Transketolase_BS"/>
</dbReference>
<dbReference type="InterPro" id="IPR005475">
    <property type="entry name" value="Transketolase-like_Pyr-bd"/>
</dbReference>
<dbReference type="InterPro" id="IPR005474">
    <property type="entry name" value="Transketolase_N"/>
</dbReference>
<keyword evidence="6" id="KW-0479">Metal-binding</keyword>
<evidence type="ECO:0000259" key="9">
    <source>
        <dbReference type="SMART" id="SM00861"/>
    </source>
</evidence>
<dbReference type="PANTHER" id="PTHR43522">
    <property type="entry name" value="TRANSKETOLASE"/>
    <property type="match status" value="1"/>
</dbReference>
<dbReference type="InterPro" id="IPR055152">
    <property type="entry name" value="Transketolase-like_C_2"/>
</dbReference>
<evidence type="ECO:0000256" key="2">
    <source>
        <dbReference type="ARBA" id="ARBA00001946"/>
    </source>
</evidence>
<keyword evidence="5" id="KW-0808">Transferase</keyword>
<dbReference type="GO" id="GO:0006098">
    <property type="term" value="P:pentose-phosphate shunt"/>
    <property type="evidence" value="ECO:0007669"/>
    <property type="project" value="TreeGrafter"/>
</dbReference>
<comment type="cofactor">
    <cofactor evidence="1">
        <name>Co(2+)</name>
        <dbReference type="ChEBI" id="CHEBI:48828"/>
    </cofactor>
</comment>
<dbReference type="InterPro" id="IPR033247">
    <property type="entry name" value="Transketolase_fam"/>
</dbReference>